<accession>A0A371EDR4</accession>
<comment type="caution">
    <text evidence="1">The sequence shown here is derived from an EMBL/GenBank/DDBJ whole genome shotgun (WGS) entry which is preliminary data.</text>
</comment>
<dbReference type="EMBL" id="QJKJ01014554">
    <property type="protein sequence ID" value="RDX64104.1"/>
    <property type="molecule type" value="Genomic_DNA"/>
</dbReference>
<sequence>MFLVRLIIVESINFWHGQRGHVNIACIKQLCSINLLPHIKEDLIFKCHVYTEAKHTKPPFKPVTVREIKLLKLVHFDLANYKKYNKTKDEIKFLSIKYKAEIENQLNKNIKRLGSNKCDEYIIITLKDFMKRMTYTCVYCILYTTTKWNSRKKKLGHSRI</sequence>
<name>A0A371EDR4_MUCPR</name>
<feature type="non-terminal residue" evidence="1">
    <location>
        <position position="1"/>
    </location>
</feature>
<protein>
    <submittedName>
        <fullName evidence="1">Uncharacterized protein</fullName>
    </submittedName>
</protein>
<dbReference type="AlphaFoldDB" id="A0A371EDR4"/>
<gene>
    <name evidence="1" type="ORF">CR513_57377</name>
</gene>
<keyword evidence="2" id="KW-1185">Reference proteome</keyword>
<dbReference type="Proteomes" id="UP000257109">
    <property type="component" value="Unassembled WGS sequence"/>
</dbReference>
<reference evidence="1" key="1">
    <citation type="submission" date="2018-05" db="EMBL/GenBank/DDBJ databases">
        <title>Draft genome of Mucuna pruriens seed.</title>
        <authorList>
            <person name="Nnadi N.E."/>
            <person name="Vos R."/>
            <person name="Hasami M.H."/>
            <person name="Devisetty U.K."/>
            <person name="Aguiy J.C."/>
        </authorList>
    </citation>
    <scope>NUCLEOTIDE SEQUENCE [LARGE SCALE GENOMIC DNA]</scope>
    <source>
        <strain evidence="1">JCA_2017</strain>
    </source>
</reference>
<evidence type="ECO:0000313" key="1">
    <source>
        <dbReference type="EMBL" id="RDX64104.1"/>
    </source>
</evidence>
<proteinExistence type="predicted"/>
<organism evidence="1 2">
    <name type="scientific">Mucuna pruriens</name>
    <name type="common">Velvet bean</name>
    <name type="synonym">Dolichos pruriens</name>
    <dbReference type="NCBI Taxonomy" id="157652"/>
    <lineage>
        <taxon>Eukaryota</taxon>
        <taxon>Viridiplantae</taxon>
        <taxon>Streptophyta</taxon>
        <taxon>Embryophyta</taxon>
        <taxon>Tracheophyta</taxon>
        <taxon>Spermatophyta</taxon>
        <taxon>Magnoliopsida</taxon>
        <taxon>eudicotyledons</taxon>
        <taxon>Gunneridae</taxon>
        <taxon>Pentapetalae</taxon>
        <taxon>rosids</taxon>
        <taxon>fabids</taxon>
        <taxon>Fabales</taxon>
        <taxon>Fabaceae</taxon>
        <taxon>Papilionoideae</taxon>
        <taxon>50 kb inversion clade</taxon>
        <taxon>NPAAA clade</taxon>
        <taxon>indigoferoid/millettioid clade</taxon>
        <taxon>Phaseoleae</taxon>
        <taxon>Mucuna</taxon>
    </lineage>
</organism>
<evidence type="ECO:0000313" key="2">
    <source>
        <dbReference type="Proteomes" id="UP000257109"/>
    </source>
</evidence>